<feature type="transmembrane region" description="Helical" evidence="4">
    <location>
        <begin position="284"/>
        <end position="304"/>
    </location>
</feature>
<dbReference type="NCBIfam" id="TIGR00792">
    <property type="entry name" value="gph"/>
    <property type="match status" value="1"/>
</dbReference>
<evidence type="ECO:0000313" key="5">
    <source>
        <dbReference type="EMBL" id="KRK88881.1"/>
    </source>
</evidence>
<feature type="transmembrane region" description="Helical" evidence="4">
    <location>
        <begin position="426"/>
        <end position="448"/>
    </location>
</feature>
<dbReference type="RefSeq" id="WP_057824281.1">
    <property type="nucleotide sequence ID" value="NZ_AZEA01000005.1"/>
</dbReference>
<reference evidence="5 6" key="1">
    <citation type="journal article" date="2015" name="Genome Announc.">
        <title>Expanding the biotechnology potential of lactobacilli through comparative genomics of 213 strains and associated genera.</title>
        <authorList>
            <person name="Sun Z."/>
            <person name="Harris H.M."/>
            <person name="McCann A."/>
            <person name="Guo C."/>
            <person name="Argimon S."/>
            <person name="Zhang W."/>
            <person name="Yang X."/>
            <person name="Jeffery I.B."/>
            <person name="Cooney J.C."/>
            <person name="Kagawa T.F."/>
            <person name="Liu W."/>
            <person name="Song Y."/>
            <person name="Salvetti E."/>
            <person name="Wrobel A."/>
            <person name="Rasinkangas P."/>
            <person name="Parkhill J."/>
            <person name="Rea M.C."/>
            <person name="O'Sullivan O."/>
            <person name="Ritari J."/>
            <person name="Douillard F.P."/>
            <person name="Paul Ross R."/>
            <person name="Yang R."/>
            <person name="Briner A.E."/>
            <person name="Felis G.E."/>
            <person name="de Vos W.M."/>
            <person name="Barrangou R."/>
            <person name="Klaenhammer T.R."/>
            <person name="Caufield P.W."/>
            <person name="Cui Y."/>
            <person name="Zhang H."/>
            <person name="O'Toole P.W."/>
        </authorList>
    </citation>
    <scope>NUCLEOTIDE SEQUENCE [LARGE SCALE GENOMIC DNA]</scope>
    <source>
        <strain evidence="5 6">DSM 19904</strain>
    </source>
</reference>
<evidence type="ECO:0000256" key="3">
    <source>
        <dbReference type="ARBA" id="ARBA00022847"/>
    </source>
</evidence>
<dbReference type="Pfam" id="PF13347">
    <property type="entry name" value="MFS_2"/>
    <property type="match status" value="1"/>
</dbReference>
<protein>
    <submittedName>
        <fullName evidence="5">Lactose transport protein</fullName>
    </submittedName>
</protein>
<feature type="transmembrane region" description="Helical" evidence="4">
    <location>
        <begin position="164"/>
        <end position="188"/>
    </location>
</feature>
<evidence type="ECO:0000313" key="6">
    <source>
        <dbReference type="Proteomes" id="UP000051581"/>
    </source>
</evidence>
<feature type="transmembrane region" description="Helical" evidence="4">
    <location>
        <begin position="316"/>
        <end position="333"/>
    </location>
</feature>
<feature type="transmembrane region" description="Helical" evidence="4">
    <location>
        <begin position="115"/>
        <end position="134"/>
    </location>
</feature>
<dbReference type="PANTHER" id="PTHR11328">
    <property type="entry name" value="MAJOR FACILITATOR SUPERFAMILY DOMAIN-CONTAINING PROTEIN"/>
    <property type="match status" value="1"/>
</dbReference>
<feature type="transmembrane region" description="Helical" evidence="4">
    <location>
        <begin position="200"/>
        <end position="220"/>
    </location>
</feature>
<dbReference type="GO" id="GO:0005886">
    <property type="term" value="C:plasma membrane"/>
    <property type="evidence" value="ECO:0007669"/>
    <property type="project" value="TreeGrafter"/>
</dbReference>
<sequence>MAATSKMKQRVAYTIGEAGHDMAYNLMANTFIIYATTSLFSGLKNANSLIALLTSSIVVIRLIEIFFDPLIAGFIDNAKTTRWGKFRPWAWGATMIHAVLLIILYSGFLRLLDQNYALLAITVVAFYALMDFVYTIKDTSFAGLVPALSVDSKERGIINSFARVGAALGGGDIIPLFMVPAIVFFTYLSTGHHTQGIQGWFWLGLILAIYCMVTMTISMANVKENTSAIRKSRKRASITDIFKSIFQNDQLMWISLTYLVFAIGNVTSKPSIFYIYNYVLARPAWYWVVGAASTLCGIFSVPFYPVLSKMITRRRVYIVAICGMLLSELLFVVSGKNLVLVVIATILYFLPQQLIALVTMMIGIDSIEYEQLKHGIRNEAVTVSVHGSLDKIAGALSSGIVGFIVIISGMGNATKAAHLSAQNVQTFHLSAFVVPAVFMIISLIIFLAKVKLTEEKHAQIVEKLNVELHKPQKSDESAD</sequence>
<feature type="transmembrane region" description="Helical" evidence="4">
    <location>
        <begin position="49"/>
        <end position="67"/>
    </location>
</feature>
<name>A0A0R1L7M1_9LACO</name>
<feature type="transmembrane region" description="Helical" evidence="4">
    <location>
        <begin position="241"/>
        <end position="264"/>
    </location>
</feature>
<keyword evidence="4" id="KW-0812">Transmembrane</keyword>
<keyword evidence="6" id="KW-1185">Reference proteome</keyword>
<accession>A0A0R1L7M1</accession>
<gene>
    <name evidence="5" type="ORF">FD17_GL002144</name>
</gene>
<feature type="transmembrane region" description="Helical" evidence="4">
    <location>
        <begin position="339"/>
        <end position="364"/>
    </location>
</feature>
<dbReference type="GO" id="GO:0015293">
    <property type="term" value="F:symporter activity"/>
    <property type="evidence" value="ECO:0007669"/>
    <property type="project" value="UniProtKB-KW"/>
</dbReference>
<evidence type="ECO:0000256" key="4">
    <source>
        <dbReference type="SAM" id="Phobius"/>
    </source>
</evidence>
<dbReference type="PANTHER" id="PTHR11328:SF36">
    <property type="entry name" value="MELIBIOSE PERMEASE"/>
    <property type="match status" value="1"/>
</dbReference>
<dbReference type="InterPro" id="IPR039672">
    <property type="entry name" value="MFS_2"/>
</dbReference>
<dbReference type="Gene3D" id="1.20.1250.20">
    <property type="entry name" value="MFS general substrate transporter like domains"/>
    <property type="match status" value="1"/>
</dbReference>
<evidence type="ECO:0000256" key="1">
    <source>
        <dbReference type="ARBA" id="ARBA00022448"/>
    </source>
</evidence>
<organism evidence="5 6">
    <name type="scientific">Lentilactobacillus sunkii DSM 19904</name>
    <dbReference type="NCBI Taxonomy" id="1423808"/>
    <lineage>
        <taxon>Bacteria</taxon>
        <taxon>Bacillati</taxon>
        <taxon>Bacillota</taxon>
        <taxon>Bacilli</taxon>
        <taxon>Lactobacillales</taxon>
        <taxon>Lactobacillaceae</taxon>
        <taxon>Lentilactobacillus</taxon>
    </lineage>
</organism>
<keyword evidence="4" id="KW-1133">Transmembrane helix</keyword>
<evidence type="ECO:0000256" key="2">
    <source>
        <dbReference type="ARBA" id="ARBA00022597"/>
    </source>
</evidence>
<comment type="caution">
    <text evidence="5">The sequence shown here is derived from an EMBL/GenBank/DDBJ whole genome shotgun (WGS) entry which is preliminary data.</text>
</comment>
<dbReference type="InterPro" id="IPR036259">
    <property type="entry name" value="MFS_trans_sf"/>
</dbReference>
<dbReference type="AlphaFoldDB" id="A0A0R1L7M1"/>
<dbReference type="EMBL" id="AZEA01000005">
    <property type="protein sequence ID" value="KRK88881.1"/>
    <property type="molecule type" value="Genomic_DNA"/>
</dbReference>
<keyword evidence="4" id="KW-0472">Membrane</keyword>
<dbReference type="Proteomes" id="UP000051581">
    <property type="component" value="Unassembled WGS sequence"/>
</dbReference>
<dbReference type="PATRIC" id="fig|1423808.3.peg.2172"/>
<dbReference type="GO" id="GO:0006814">
    <property type="term" value="P:sodium ion transport"/>
    <property type="evidence" value="ECO:0007669"/>
    <property type="project" value="InterPro"/>
</dbReference>
<dbReference type="SUPFAM" id="SSF103473">
    <property type="entry name" value="MFS general substrate transporter"/>
    <property type="match status" value="1"/>
</dbReference>
<keyword evidence="1" id="KW-0813">Transport</keyword>
<dbReference type="OrthoDB" id="9764596at2"/>
<dbReference type="GO" id="GO:0008643">
    <property type="term" value="P:carbohydrate transport"/>
    <property type="evidence" value="ECO:0007669"/>
    <property type="project" value="InterPro"/>
</dbReference>
<keyword evidence="2" id="KW-0762">Sugar transport</keyword>
<dbReference type="InterPro" id="IPR001927">
    <property type="entry name" value="Na/Gal_symport"/>
</dbReference>
<proteinExistence type="predicted"/>
<feature type="transmembrane region" description="Helical" evidence="4">
    <location>
        <begin position="88"/>
        <end position="109"/>
    </location>
</feature>
<feature type="transmembrane region" description="Helical" evidence="4">
    <location>
        <begin position="392"/>
        <end position="414"/>
    </location>
</feature>
<keyword evidence="3" id="KW-0769">Symport</keyword>